<name>A0A7W8KDZ3_9DEIO</name>
<dbReference type="EMBL" id="JACHFK010000004">
    <property type="protein sequence ID" value="MBB5376391.1"/>
    <property type="molecule type" value="Genomic_DNA"/>
</dbReference>
<reference evidence="4 5" key="3">
    <citation type="submission" date="2020-08" db="EMBL/GenBank/DDBJ databases">
        <title>Genomic Encyclopedia of Type Strains, Phase IV (KMG-IV): sequencing the most valuable type-strain genomes for metagenomic binning, comparative biology and taxonomic classification.</title>
        <authorList>
            <person name="Goeker M."/>
        </authorList>
    </citation>
    <scope>NUCLEOTIDE SEQUENCE [LARGE SCALE GENOMIC DNA]</scope>
    <source>
        <strain evidence="4 5">DSM 27521</strain>
    </source>
</reference>
<keyword evidence="2" id="KW-0732">Signal</keyword>
<dbReference type="RefSeq" id="WP_184110978.1">
    <property type="nucleotide sequence ID" value="NZ_BNAJ01000004.1"/>
</dbReference>
<feature type="coiled-coil region" evidence="1">
    <location>
        <begin position="152"/>
        <end position="179"/>
    </location>
</feature>
<feature type="chain" id="PRO_5031060824" description="DUF2846 domain-containing protein" evidence="2">
    <location>
        <begin position="38"/>
        <end position="179"/>
    </location>
</feature>
<organism evidence="4 5">
    <name type="scientific">Deinococcus metalli</name>
    <dbReference type="NCBI Taxonomy" id="1141878"/>
    <lineage>
        <taxon>Bacteria</taxon>
        <taxon>Thermotogati</taxon>
        <taxon>Deinococcota</taxon>
        <taxon>Deinococci</taxon>
        <taxon>Deinococcales</taxon>
        <taxon>Deinococcaceae</taxon>
        <taxon>Deinococcus</taxon>
    </lineage>
</organism>
<reference evidence="6" key="2">
    <citation type="journal article" date="2019" name="Int. J. Syst. Evol. Microbiol.">
        <title>The Global Catalogue of Microorganisms (GCM) 10K type strain sequencing project: providing services to taxonomists for standard genome sequencing and annotation.</title>
        <authorList>
            <consortium name="The Broad Institute Genomics Platform"/>
            <consortium name="The Broad Institute Genome Sequencing Center for Infectious Disease"/>
            <person name="Wu L."/>
            <person name="Ma J."/>
        </authorList>
    </citation>
    <scope>NUCLEOTIDE SEQUENCE [LARGE SCALE GENOMIC DNA]</scope>
    <source>
        <strain evidence="6">CGMCC 1.18437</strain>
    </source>
</reference>
<comment type="caution">
    <text evidence="4">The sequence shown here is derived from an EMBL/GenBank/DDBJ whole genome shotgun (WGS) entry which is preliminary data.</text>
</comment>
<reference evidence="3" key="1">
    <citation type="journal article" date="2014" name="Int. J. Syst. Evol. Microbiol.">
        <title>Complete genome of a new Firmicutes species belonging to the dominant human colonic microbiota ('Ruminococcus bicirculans') reveals two chromosomes and a selective capacity to utilize plant glucans.</title>
        <authorList>
            <consortium name="NISC Comparative Sequencing Program"/>
            <person name="Wegmann U."/>
            <person name="Louis P."/>
            <person name="Goesmann A."/>
            <person name="Henrissat B."/>
            <person name="Duncan S.H."/>
            <person name="Flint H.J."/>
        </authorList>
    </citation>
    <scope>NUCLEOTIDE SEQUENCE</scope>
    <source>
        <strain evidence="3">CGMCC 1.18437</strain>
    </source>
</reference>
<accession>A0A7W8KDZ3</accession>
<dbReference type="AlphaFoldDB" id="A0A7W8KDZ3"/>
<evidence type="ECO:0000256" key="2">
    <source>
        <dbReference type="SAM" id="SignalP"/>
    </source>
</evidence>
<keyword evidence="1" id="KW-0175">Coiled coil</keyword>
<reference evidence="3" key="4">
    <citation type="submission" date="2024-05" db="EMBL/GenBank/DDBJ databases">
        <authorList>
            <person name="Sun Q."/>
            <person name="Zhou Y."/>
        </authorList>
    </citation>
    <scope>NUCLEOTIDE SEQUENCE</scope>
    <source>
        <strain evidence="3">CGMCC 1.18437</strain>
    </source>
</reference>
<evidence type="ECO:0008006" key="7">
    <source>
        <dbReference type="Google" id="ProtNLM"/>
    </source>
</evidence>
<gene>
    <name evidence="3" type="ORF">GCM10017781_21140</name>
    <name evidence="4" type="ORF">HNQ07_001855</name>
</gene>
<evidence type="ECO:0000313" key="4">
    <source>
        <dbReference type="EMBL" id="MBB5376391.1"/>
    </source>
</evidence>
<dbReference type="Proteomes" id="UP000539473">
    <property type="component" value="Unassembled WGS sequence"/>
</dbReference>
<evidence type="ECO:0000313" key="5">
    <source>
        <dbReference type="Proteomes" id="UP000539473"/>
    </source>
</evidence>
<keyword evidence="6" id="KW-1185">Reference proteome</keyword>
<feature type="signal peptide" evidence="2">
    <location>
        <begin position="1"/>
        <end position="37"/>
    </location>
</feature>
<proteinExistence type="predicted"/>
<evidence type="ECO:0000313" key="3">
    <source>
        <dbReference type="EMBL" id="GHF44412.1"/>
    </source>
</evidence>
<dbReference type="Proteomes" id="UP000619376">
    <property type="component" value="Unassembled WGS sequence"/>
</dbReference>
<protein>
    <recommendedName>
        <fullName evidence="7">DUF2846 domain-containing protein</fullName>
    </recommendedName>
</protein>
<evidence type="ECO:0000256" key="1">
    <source>
        <dbReference type="SAM" id="Coils"/>
    </source>
</evidence>
<dbReference type="EMBL" id="BNAJ01000004">
    <property type="protein sequence ID" value="GHF44412.1"/>
    <property type="molecule type" value="Genomic_DNA"/>
</dbReference>
<sequence>MPTLPVFPLRSALRPAVVALALLVTASLGGPPHGASAQGADAPTQTLVINYPNPGVPSGAAGSALYKGLVYVTIVPAGASAPVATSQLSPSQRDVRALPLGTYEVRFAVRSGSELKTFILRDVILRSDRANAVSVEVNLDAKTTVVGGDMSAQQMAALIRQLQAQVAALQQQLAALTPK</sequence>
<evidence type="ECO:0000313" key="6">
    <source>
        <dbReference type="Proteomes" id="UP000619376"/>
    </source>
</evidence>